<proteinExistence type="predicted"/>
<reference evidence="2" key="1">
    <citation type="journal article" date="2013" name="Nat. Commun.">
        <title>Whole-genome sequencing of Oryza brachyantha reveals mechanisms underlying Oryza genome evolution.</title>
        <authorList>
            <person name="Chen J."/>
            <person name="Huang Q."/>
            <person name="Gao D."/>
            <person name="Wang J."/>
            <person name="Lang Y."/>
            <person name="Liu T."/>
            <person name="Li B."/>
            <person name="Bai Z."/>
            <person name="Luis Goicoechea J."/>
            <person name="Liang C."/>
            <person name="Chen C."/>
            <person name="Zhang W."/>
            <person name="Sun S."/>
            <person name="Liao Y."/>
            <person name="Zhang X."/>
            <person name="Yang L."/>
            <person name="Song C."/>
            <person name="Wang M."/>
            <person name="Shi J."/>
            <person name="Liu G."/>
            <person name="Liu J."/>
            <person name="Zhou H."/>
            <person name="Zhou W."/>
            <person name="Yu Q."/>
            <person name="An N."/>
            <person name="Chen Y."/>
            <person name="Cai Q."/>
            <person name="Wang B."/>
            <person name="Liu B."/>
            <person name="Min J."/>
            <person name="Huang Y."/>
            <person name="Wu H."/>
            <person name="Li Z."/>
            <person name="Zhang Y."/>
            <person name="Yin Y."/>
            <person name="Song W."/>
            <person name="Jiang J."/>
            <person name="Jackson S.A."/>
            <person name="Wing R.A."/>
            <person name="Wang J."/>
            <person name="Chen M."/>
        </authorList>
    </citation>
    <scope>NUCLEOTIDE SEQUENCE [LARGE SCALE GENOMIC DNA]</scope>
    <source>
        <strain evidence="2">cv. IRGC 101232</strain>
    </source>
</reference>
<dbReference type="AlphaFoldDB" id="J3MC20"/>
<dbReference type="InterPro" id="IPR044730">
    <property type="entry name" value="RNase_H-like_dom_plant"/>
</dbReference>
<dbReference type="Proteomes" id="UP000006038">
    <property type="component" value="Chromosome 6"/>
</dbReference>
<evidence type="ECO:0000313" key="3">
    <source>
        <dbReference type="Proteomes" id="UP000006038"/>
    </source>
</evidence>
<sequence length="68" mass="7838">VQLCKDALEAECFALLEGIRHAIEWTMLPLIIVTDCANVIQMFKSKDTNRSQLAFVVMETKRILTRDR</sequence>
<dbReference type="InterPro" id="IPR012337">
    <property type="entry name" value="RNaseH-like_sf"/>
</dbReference>
<protein>
    <recommendedName>
        <fullName evidence="1">RNase H type-1 domain-containing protein</fullName>
    </recommendedName>
</protein>
<keyword evidence="3" id="KW-1185">Reference proteome</keyword>
<dbReference type="GO" id="GO:0004523">
    <property type="term" value="F:RNA-DNA hybrid ribonuclease activity"/>
    <property type="evidence" value="ECO:0007669"/>
    <property type="project" value="InterPro"/>
</dbReference>
<dbReference type="Gramene" id="OB06G15640.1">
    <property type="protein sequence ID" value="OB06G15640.1"/>
    <property type="gene ID" value="OB06G15640"/>
</dbReference>
<reference evidence="2" key="2">
    <citation type="submission" date="2013-04" db="UniProtKB">
        <authorList>
            <consortium name="EnsemblPlants"/>
        </authorList>
    </citation>
    <scope>IDENTIFICATION</scope>
</reference>
<evidence type="ECO:0000259" key="1">
    <source>
        <dbReference type="Pfam" id="PF13456"/>
    </source>
</evidence>
<organism evidence="2">
    <name type="scientific">Oryza brachyantha</name>
    <name type="common">malo sina</name>
    <dbReference type="NCBI Taxonomy" id="4533"/>
    <lineage>
        <taxon>Eukaryota</taxon>
        <taxon>Viridiplantae</taxon>
        <taxon>Streptophyta</taxon>
        <taxon>Embryophyta</taxon>
        <taxon>Tracheophyta</taxon>
        <taxon>Spermatophyta</taxon>
        <taxon>Magnoliopsida</taxon>
        <taxon>Liliopsida</taxon>
        <taxon>Poales</taxon>
        <taxon>Poaceae</taxon>
        <taxon>BOP clade</taxon>
        <taxon>Oryzoideae</taxon>
        <taxon>Oryzeae</taxon>
        <taxon>Oryzinae</taxon>
        <taxon>Oryza</taxon>
    </lineage>
</organism>
<dbReference type="SUPFAM" id="SSF53098">
    <property type="entry name" value="Ribonuclease H-like"/>
    <property type="match status" value="1"/>
</dbReference>
<dbReference type="Pfam" id="PF13456">
    <property type="entry name" value="RVT_3"/>
    <property type="match status" value="1"/>
</dbReference>
<dbReference type="EnsemblPlants" id="OB06G15640.1">
    <property type="protein sequence ID" value="OB06G15640.1"/>
    <property type="gene ID" value="OB06G15640"/>
</dbReference>
<dbReference type="CDD" id="cd06222">
    <property type="entry name" value="RNase_H_like"/>
    <property type="match status" value="1"/>
</dbReference>
<feature type="domain" description="RNase H type-1" evidence="1">
    <location>
        <begin position="4"/>
        <end position="66"/>
    </location>
</feature>
<evidence type="ECO:0000313" key="2">
    <source>
        <dbReference type="EnsemblPlants" id="OB06G15640.1"/>
    </source>
</evidence>
<name>J3MC20_ORYBR</name>
<dbReference type="HOGENOM" id="CLU_2801582_0_0_1"/>
<accession>J3MC20</accession>
<dbReference type="InterPro" id="IPR002156">
    <property type="entry name" value="RNaseH_domain"/>
</dbReference>
<dbReference type="GO" id="GO:0003676">
    <property type="term" value="F:nucleic acid binding"/>
    <property type="evidence" value="ECO:0007669"/>
    <property type="project" value="InterPro"/>
</dbReference>